<protein>
    <submittedName>
        <fullName evidence="2">3'-5' exonuclease DinG</fullName>
        <ecNumber evidence="2">3.1.-.-</ecNumber>
    </submittedName>
</protein>
<dbReference type="AlphaFoldDB" id="A0A1S8MEN7"/>
<keyword evidence="2" id="KW-0378">Hydrolase</keyword>
<dbReference type="InterPro" id="IPR012337">
    <property type="entry name" value="RNaseH-like_sf"/>
</dbReference>
<proteinExistence type="predicted"/>
<dbReference type="EC" id="3.1.-.-" evidence="2"/>
<dbReference type="STRING" id="84029.CROST_28110"/>
<dbReference type="SUPFAM" id="SSF53098">
    <property type="entry name" value="Ribonuclease H-like"/>
    <property type="match status" value="1"/>
</dbReference>
<dbReference type="GO" id="GO:0045004">
    <property type="term" value="P:DNA replication proofreading"/>
    <property type="evidence" value="ECO:0007669"/>
    <property type="project" value="TreeGrafter"/>
</dbReference>
<dbReference type="CDD" id="cd06127">
    <property type="entry name" value="DEDDh"/>
    <property type="match status" value="1"/>
</dbReference>
<dbReference type="SMART" id="SM00479">
    <property type="entry name" value="EXOIII"/>
    <property type="match status" value="1"/>
</dbReference>
<dbReference type="InterPro" id="IPR006054">
    <property type="entry name" value="DnaQ"/>
</dbReference>
<keyword evidence="1 2" id="KW-0269">Exonuclease</keyword>
<dbReference type="GO" id="GO:0008408">
    <property type="term" value="F:3'-5' exonuclease activity"/>
    <property type="evidence" value="ECO:0007669"/>
    <property type="project" value="TreeGrafter"/>
</dbReference>
<dbReference type="GO" id="GO:0003887">
    <property type="term" value="F:DNA-directed DNA polymerase activity"/>
    <property type="evidence" value="ECO:0007669"/>
    <property type="project" value="InterPro"/>
</dbReference>
<reference evidence="2 3" key="1">
    <citation type="submission" date="2022-04" db="EMBL/GenBank/DDBJ databases">
        <title>Genome sequence of C. roseum typestrain.</title>
        <authorList>
            <person name="Poehlein A."/>
            <person name="Schoch T."/>
            <person name="Duerre P."/>
            <person name="Daniel R."/>
        </authorList>
    </citation>
    <scope>NUCLEOTIDE SEQUENCE [LARGE SCALE GENOMIC DNA]</scope>
    <source>
        <strain evidence="2 3">DSM 7320</strain>
    </source>
</reference>
<dbReference type="NCBIfam" id="TIGR00573">
    <property type="entry name" value="dnaq"/>
    <property type="match status" value="1"/>
</dbReference>
<dbReference type="RefSeq" id="WP_077832603.1">
    <property type="nucleotide sequence ID" value="NZ_CP096983.1"/>
</dbReference>
<dbReference type="GO" id="GO:0005829">
    <property type="term" value="C:cytosol"/>
    <property type="evidence" value="ECO:0007669"/>
    <property type="project" value="TreeGrafter"/>
</dbReference>
<evidence type="ECO:0000313" key="2">
    <source>
        <dbReference type="EMBL" id="URZ12516.1"/>
    </source>
</evidence>
<sequence>MGFINKLVQGSFDEDKIVEQHSRLRKYDTEIEPYNKYMTYNKSSKYPDDFIVFDFETTGLDTNTDKIIEIGAIKYRGNKKADEFITYVNPERPIPRNIVTLTGIRDSNVKNAPTITSVLSKFIDFIGEDVLIAHNAKFDMRFLLNNAYNLGLKKPKNEVIDTLNLSRKYMKNENGVRPENYKLITLKEFLGIKIGSHNSADDCIVCAEVYKKCKSIKENFNN</sequence>
<dbReference type="InterPro" id="IPR013520">
    <property type="entry name" value="Ribonucl_H"/>
</dbReference>
<evidence type="ECO:0000313" key="3">
    <source>
        <dbReference type="Proteomes" id="UP000190951"/>
    </source>
</evidence>
<organism evidence="2 3">
    <name type="scientific">Clostridium felsineum</name>
    <dbReference type="NCBI Taxonomy" id="36839"/>
    <lineage>
        <taxon>Bacteria</taxon>
        <taxon>Bacillati</taxon>
        <taxon>Bacillota</taxon>
        <taxon>Clostridia</taxon>
        <taxon>Eubacteriales</taxon>
        <taxon>Clostridiaceae</taxon>
        <taxon>Clostridium</taxon>
    </lineage>
</organism>
<dbReference type="PANTHER" id="PTHR30231">
    <property type="entry name" value="DNA POLYMERASE III SUBUNIT EPSILON"/>
    <property type="match status" value="1"/>
</dbReference>
<keyword evidence="3" id="KW-1185">Reference proteome</keyword>
<dbReference type="GO" id="GO:0003677">
    <property type="term" value="F:DNA binding"/>
    <property type="evidence" value="ECO:0007669"/>
    <property type="project" value="InterPro"/>
</dbReference>
<keyword evidence="1 2" id="KW-0540">Nuclease</keyword>
<dbReference type="Gene3D" id="3.30.420.10">
    <property type="entry name" value="Ribonuclease H-like superfamily/Ribonuclease H"/>
    <property type="match status" value="1"/>
</dbReference>
<dbReference type="InterPro" id="IPR036397">
    <property type="entry name" value="RNaseH_sf"/>
</dbReference>
<dbReference type="Proteomes" id="UP000190951">
    <property type="component" value="Chromosome"/>
</dbReference>
<gene>
    <name evidence="2" type="primary">dinG_3</name>
    <name evidence="2" type="ORF">CROST_032380</name>
</gene>
<dbReference type="Pfam" id="PF00929">
    <property type="entry name" value="RNase_T"/>
    <property type="match status" value="1"/>
</dbReference>
<dbReference type="PANTHER" id="PTHR30231:SF41">
    <property type="entry name" value="DNA POLYMERASE III SUBUNIT EPSILON"/>
    <property type="match status" value="1"/>
</dbReference>
<dbReference type="KEGG" id="crw:CROST_032380"/>
<dbReference type="FunFam" id="3.30.420.10:FF:000045">
    <property type="entry name" value="3'-5' exonuclease DinG"/>
    <property type="match status" value="1"/>
</dbReference>
<dbReference type="EMBL" id="CP096983">
    <property type="protein sequence ID" value="URZ12516.1"/>
    <property type="molecule type" value="Genomic_DNA"/>
</dbReference>
<name>A0A1S8MEN7_9CLOT</name>
<evidence type="ECO:0000256" key="1">
    <source>
        <dbReference type="ARBA" id="ARBA00022839"/>
    </source>
</evidence>
<accession>A0A1S8MEN7</accession>